<feature type="domain" description="Cell wall hydrolase SleB" evidence="2">
    <location>
        <begin position="194"/>
        <end position="292"/>
    </location>
</feature>
<proteinExistence type="predicted"/>
<dbReference type="Proteomes" id="UP000823863">
    <property type="component" value="Unassembled WGS sequence"/>
</dbReference>
<evidence type="ECO:0000259" key="2">
    <source>
        <dbReference type="Pfam" id="PF07486"/>
    </source>
</evidence>
<feature type="compositionally biased region" description="Basic and acidic residues" evidence="1">
    <location>
        <begin position="121"/>
        <end position="166"/>
    </location>
</feature>
<dbReference type="InterPro" id="IPR011105">
    <property type="entry name" value="Cell_wall_hydrolase_SleB"/>
</dbReference>
<evidence type="ECO:0000313" key="3">
    <source>
        <dbReference type="EMBL" id="HJC67865.1"/>
    </source>
</evidence>
<evidence type="ECO:0000256" key="1">
    <source>
        <dbReference type="SAM" id="MobiDB-lite"/>
    </source>
</evidence>
<accession>A0A9D2PXM0</accession>
<reference evidence="3" key="2">
    <citation type="submission" date="2021-04" db="EMBL/GenBank/DDBJ databases">
        <authorList>
            <person name="Gilroy R."/>
        </authorList>
    </citation>
    <scope>NUCLEOTIDE SEQUENCE</scope>
    <source>
        <strain evidence="3">CHK198-12963</strain>
    </source>
</reference>
<organism evidence="3 4">
    <name type="scientific">Candidatus Enterocloster excrementigallinarum</name>
    <dbReference type="NCBI Taxonomy" id="2838558"/>
    <lineage>
        <taxon>Bacteria</taxon>
        <taxon>Bacillati</taxon>
        <taxon>Bacillota</taxon>
        <taxon>Clostridia</taxon>
        <taxon>Lachnospirales</taxon>
        <taxon>Lachnospiraceae</taxon>
        <taxon>Enterocloster</taxon>
    </lineage>
</organism>
<evidence type="ECO:0000313" key="4">
    <source>
        <dbReference type="Proteomes" id="UP000823863"/>
    </source>
</evidence>
<dbReference type="Gene3D" id="1.10.10.2520">
    <property type="entry name" value="Cell wall hydrolase SleB, domain 1"/>
    <property type="match status" value="1"/>
</dbReference>
<gene>
    <name evidence="3" type="ORF">H9931_14335</name>
</gene>
<dbReference type="AlphaFoldDB" id="A0A9D2PXM0"/>
<sequence length="294" mass="33267">MRTMHSFLRTRFLFKQVRKGRIAALAAGTAAAVALAFPSMGFGGNVREAAAVRTVQKVPEKPVKTASSRAAGTAFLMAGEEIRFVTEAKVQIELLNQNSTAKIFSGQLLAQRIRQQQEEERLKQERAEAARQERLRRQQEEEKRRQEEQARKEAEEAAQKAEEERRAARRIPCSEEDYQVLLRIVQAEAGICDEKGKILVANVIINRVLSDEFPDSVRDVVYEPSQFQPVSTGSINSVQVTDETIRCVDRALAGEDYSQGALYFMNRRASGSSASWFDRHLNYLFAHDGHEFFR</sequence>
<keyword evidence="3" id="KW-0378">Hydrolase</keyword>
<comment type="caution">
    <text evidence="3">The sequence shown here is derived from an EMBL/GenBank/DDBJ whole genome shotgun (WGS) entry which is preliminary data.</text>
</comment>
<dbReference type="GO" id="GO:0016787">
    <property type="term" value="F:hydrolase activity"/>
    <property type="evidence" value="ECO:0007669"/>
    <property type="project" value="UniProtKB-KW"/>
</dbReference>
<dbReference type="InterPro" id="IPR042047">
    <property type="entry name" value="SleB_dom1"/>
</dbReference>
<name>A0A9D2PXM0_9FIRM</name>
<dbReference type="Pfam" id="PF07486">
    <property type="entry name" value="Hydrolase_2"/>
    <property type="match status" value="1"/>
</dbReference>
<dbReference type="EMBL" id="DWWB01000086">
    <property type="protein sequence ID" value="HJC67865.1"/>
    <property type="molecule type" value="Genomic_DNA"/>
</dbReference>
<feature type="region of interest" description="Disordered" evidence="1">
    <location>
        <begin position="121"/>
        <end position="168"/>
    </location>
</feature>
<reference evidence="3" key="1">
    <citation type="journal article" date="2021" name="PeerJ">
        <title>Extensive microbial diversity within the chicken gut microbiome revealed by metagenomics and culture.</title>
        <authorList>
            <person name="Gilroy R."/>
            <person name="Ravi A."/>
            <person name="Getino M."/>
            <person name="Pursley I."/>
            <person name="Horton D.L."/>
            <person name="Alikhan N.F."/>
            <person name="Baker D."/>
            <person name="Gharbi K."/>
            <person name="Hall N."/>
            <person name="Watson M."/>
            <person name="Adriaenssens E.M."/>
            <person name="Foster-Nyarko E."/>
            <person name="Jarju S."/>
            <person name="Secka A."/>
            <person name="Antonio M."/>
            <person name="Oren A."/>
            <person name="Chaudhuri R.R."/>
            <person name="La Ragione R."/>
            <person name="Hildebrand F."/>
            <person name="Pallen M.J."/>
        </authorList>
    </citation>
    <scope>NUCLEOTIDE SEQUENCE</scope>
    <source>
        <strain evidence="3">CHK198-12963</strain>
    </source>
</reference>
<protein>
    <submittedName>
        <fullName evidence="3">Cell wall hydrolase</fullName>
    </submittedName>
</protein>